<gene>
    <name evidence="4" type="primary">LOC114451120</name>
</gene>
<sequence length="408" mass="46292">MTATQEFFAFFSTAVIMALFCKADLLPEPSGLTYRWVDPFTLNLSWTWMKPKDWPCTLEFWAKIVEESGVGCQRARPECIKELRTQSHNAKFNPFLTEEGPSEWKASVQVFDCRDCGYVCASKNTNVSVYTPKTAVPRAELVKDFRCLIRNNLMSCSWTPAKAAIALNVTYRFCNQGHLKVCDQPHSNSCVLEVVLEDDPLKVYPDEICVSVQTATEMSTFKITFEVDIPMYITESGGYINLEWEPPEIGKTCWTYNVSYRECNKQKDPITYTPGHNNHSLQDIPYNRNCHYEFEYSISTKAHCPKLIGIPGSASYGINASPDQTMTVIAIVIPIILSACVFLSCFCFRRHRTIICPVLPDPSQIFKDFMNGNRELKFPAIVCEQEAEIFVPIVISPVSEESDLQQSC</sequence>
<evidence type="ECO:0000256" key="2">
    <source>
        <dbReference type="SAM" id="SignalP"/>
    </source>
</evidence>
<keyword evidence="3" id="KW-1185">Reference proteome</keyword>
<dbReference type="FunCoup" id="A0A6P7K819">
    <property type="interactions" value="21"/>
</dbReference>
<dbReference type="InParanoid" id="A0A6P7K819"/>
<dbReference type="AlphaFoldDB" id="A0A6P7K819"/>
<accession>A0A6P7K819</accession>
<keyword evidence="1" id="KW-0472">Membrane</keyword>
<evidence type="ECO:0000313" key="3">
    <source>
        <dbReference type="Proteomes" id="UP000515145"/>
    </source>
</evidence>
<name>A0A6P7K819_9TELE</name>
<reference evidence="4" key="1">
    <citation type="submission" date="2025-08" db="UniProtKB">
        <authorList>
            <consortium name="RefSeq"/>
        </authorList>
    </citation>
    <scope>IDENTIFICATION</scope>
</reference>
<dbReference type="OrthoDB" id="9940625at2759"/>
<dbReference type="Proteomes" id="UP000515145">
    <property type="component" value="Chromosome 18"/>
</dbReference>
<keyword evidence="2" id="KW-0732">Signal</keyword>
<evidence type="ECO:0000313" key="4">
    <source>
        <dbReference type="RefSeq" id="XP_028285484.1"/>
    </source>
</evidence>
<keyword evidence="1" id="KW-0812">Transmembrane</keyword>
<feature type="transmembrane region" description="Helical" evidence="1">
    <location>
        <begin position="328"/>
        <end position="348"/>
    </location>
</feature>
<dbReference type="RefSeq" id="XP_028285484.1">
    <property type="nucleotide sequence ID" value="XM_028429683.1"/>
</dbReference>
<feature type="chain" id="PRO_5027828110" evidence="2">
    <location>
        <begin position="24"/>
        <end position="408"/>
    </location>
</feature>
<protein>
    <submittedName>
        <fullName evidence="4">Uncharacterized protein LOC114451120</fullName>
    </submittedName>
</protein>
<proteinExistence type="predicted"/>
<feature type="signal peptide" evidence="2">
    <location>
        <begin position="1"/>
        <end position="23"/>
    </location>
</feature>
<evidence type="ECO:0000256" key="1">
    <source>
        <dbReference type="SAM" id="Phobius"/>
    </source>
</evidence>
<keyword evidence="1" id="KW-1133">Transmembrane helix</keyword>
<organism evidence="3 4">
    <name type="scientific">Parambassis ranga</name>
    <name type="common">Indian glassy fish</name>
    <dbReference type="NCBI Taxonomy" id="210632"/>
    <lineage>
        <taxon>Eukaryota</taxon>
        <taxon>Metazoa</taxon>
        <taxon>Chordata</taxon>
        <taxon>Craniata</taxon>
        <taxon>Vertebrata</taxon>
        <taxon>Euteleostomi</taxon>
        <taxon>Actinopterygii</taxon>
        <taxon>Neopterygii</taxon>
        <taxon>Teleostei</taxon>
        <taxon>Neoteleostei</taxon>
        <taxon>Acanthomorphata</taxon>
        <taxon>Ovalentaria</taxon>
        <taxon>Ambassidae</taxon>
        <taxon>Parambassis</taxon>
    </lineage>
</organism>
<dbReference type="GeneID" id="114451120"/>